<dbReference type="Gene3D" id="3.30.530.20">
    <property type="match status" value="1"/>
</dbReference>
<dbReference type="SUPFAM" id="SSF55961">
    <property type="entry name" value="Bet v1-like"/>
    <property type="match status" value="1"/>
</dbReference>
<dbReference type="Pfam" id="PF10604">
    <property type="entry name" value="Polyketide_cyc2"/>
    <property type="match status" value="1"/>
</dbReference>
<evidence type="ECO:0000256" key="1">
    <source>
        <dbReference type="SAM" id="Phobius"/>
    </source>
</evidence>
<reference evidence="2 3" key="1">
    <citation type="submission" date="2022-06" db="EMBL/GenBank/DDBJ databases">
        <title>Paraconexibacter antarcticus.</title>
        <authorList>
            <person name="Kim C.S."/>
        </authorList>
    </citation>
    <scope>NUCLEOTIDE SEQUENCE [LARGE SCALE GENOMIC DNA]</scope>
    <source>
        <strain evidence="2 3">02-257</strain>
    </source>
</reference>
<keyword evidence="1" id="KW-0812">Transmembrane</keyword>
<dbReference type="InterPro" id="IPR023393">
    <property type="entry name" value="START-like_dom_sf"/>
</dbReference>
<dbReference type="Proteomes" id="UP001056035">
    <property type="component" value="Chromosome"/>
</dbReference>
<sequence>MTKHTTVRIARHAATAGTGLGALLLGYVLVVRGSLTLDLGIGRRVRPLEPIRVAITAPPDTVFDVVAAPYLGRTPRAMKAKLDVLERGSDMALAAHFTPLAGRLTVTTVETVRFQRPDQITFRLLRGPVPHLLETFDLHQTPEGTELAYTGELGTDLWRLGAWWGDQVAGPWQRAVADSLEGIKAEAERRAGVRTSTP</sequence>
<protein>
    <submittedName>
        <fullName evidence="2">SRPBCC family protein</fullName>
    </submittedName>
</protein>
<keyword evidence="1" id="KW-0472">Membrane</keyword>
<accession>A0ABY5DPL4</accession>
<dbReference type="RefSeq" id="WP_254570694.1">
    <property type="nucleotide sequence ID" value="NZ_CP098502.1"/>
</dbReference>
<organism evidence="2 3">
    <name type="scientific">Paraconexibacter antarcticus</name>
    <dbReference type="NCBI Taxonomy" id="2949664"/>
    <lineage>
        <taxon>Bacteria</taxon>
        <taxon>Bacillati</taxon>
        <taxon>Actinomycetota</taxon>
        <taxon>Thermoleophilia</taxon>
        <taxon>Solirubrobacterales</taxon>
        <taxon>Paraconexibacteraceae</taxon>
        <taxon>Paraconexibacter</taxon>
    </lineage>
</organism>
<proteinExistence type="predicted"/>
<gene>
    <name evidence="2" type="ORF">NBH00_21890</name>
</gene>
<dbReference type="InterPro" id="IPR019587">
    <property type="entry name" value="Polyketide_cyclase/dehydratase"/>
</dbReference>
<dbReference type="EMBL" id="CP098502">
    <property type="protein sequence ID" value="UTI63980.1"/>
    <property type="molecule type" value="Genomic_DNA"/>
</dbReference>
<feature type="transmembrane region" description="Helical" evidence="1">
    <location>
        <begin position="12"/>
        <end position="30"/>
    </location>
</feature>
<evidence type="ECO:0000313" key="3">
    <source>
        <dbReference type="Proteomes" id="UP001056035"/>
    </source>
</evidence>
<keyword evidence="3" id="KW-1185">Reference proteome</keyword>
<evidence type="ECO:0000313" key="2">
    <source>
        <dbReference type="EMBL" id="UTI63980.1"/>
    </source>
</evidence>
<keyword evidence="1" id="KW-1133">Transmembrane helix</keyword>
<name>A0ABY5DPL4_9ACTN</name>